<evidence type="ECO:0000313" key="12">
    <source>
        <dbReference type="EMBL" id="MEZ7195249.1"/>
    </source>
</evidence>
<name>A0ABV4JX04_9BACT</name>
<proteinExistence type="inferred from homology"/>
<evidence type="ECO:0000256" key="8">
    <source>
        <dbReference type="ARBA" id="ARBA00023014"/>
    </source>
</evidence>
<dbReference type="Gene3D" id="3.20.20.70">
    <property type="entry name" value="Aldolase class I"/>
    <property type="match status" value="1"/>
</dbReference>
<evidence type="ECO:0000256" key="4">
    <source>
        <dbReference type="ARBA" id="ARBA00022485"/>
    </source>
</evidence>
<dbReference type="Gene3D" id="3.30.420.130">
    <property type="entry name" value="Dinitrogenase iron-molybdenum cofactor biosynthesis domain"/>
    <property type="match status" value="1"/>
</dbReference>
<evidence type="ECO:0000256" key="1">
    <source>
        <dbReference type="ARBA" id="ARBA00001966"/>
    </source>
</evidence>
<evidence type="ECO:0000256" key="5">
    <source>
        <dbReference type="ARBA" id="ARBA00022691"/>
    </source>
</evidence>
<dbReference type="InterPro" id="IPR058240">
    <property type="entry name" value="rSAM_sf"/>
</dbReference>
<evidence type="ECO:0000256" key="9">
    <source>
        <dbReference type="ARBA" id="ARBA00023231"/>
    </source>
</evidence>
<sequence>MSTFAENTSHPCFGMTARKTVGRLHLPVAPRANARVRFAGGNGTKPAMMPEEALAWLDHVMEQGKPISIVGITGPGDPLTSPELTLRTLRLVREKYPELSLCLTTLGMNGAEYAEELAEVGLSHVTVLVDAVDPEVAENLYAWIRPAKRTLPLKEAVALLLTDQSRSVSAFKKAGITVKINTTVYPGYNAGHVEKIASTMAGLGADIMAVVPFHPEEGAEDAPQATDMELLSEIRDRAARHIDLMPTFNECGENLVGLDAPDKPGAPVTVLPKPTKERPNVAVVSSTGMDIDLHLGHAIKAMIYGPRGDGLACLLGVRDLPEPGSGTQRWETLADTLGDCFVLLTASAGENPRKILSRKGLSVLITDGEIEGTVDVLYGGGKKGKKNKK</sequence>
<dbReference type="PANTHER" id="PTHR43787">
    <property type="entry name" value="FEMO COFACTOR BIOSYNTHESIS PROTEIN NIFB-RELATED"/>
    <property type="match status" value="1"/>
</dbReference>
<keyword evidence="10" id="KW-0456">Lyase</keyword>
<keyword evidence="7" id="KW-0408">Iron</keyword>
<dbReference type="EMBL" id="JBGLYH010000001">
    <property type="protein sequence ID" value="MEZ7195249.1"/>
    <property type="molecule type" value="Genomic_DNA"/>
</dbReference>
<keyword evidence="9" id="KW-0535">Nitrogen fixation</keyword>
<dbReference type="CDD" id="cd01335">
    <property type="entry name" value="Radical_SAM"/>
    <property type="match status" value="1"/>
</dbReference>
<comment type="cofactor">
    <cofactor evidence="1">
        <name>[4Fe-4S] cluster</name>
        <dbReference type="ChEBI" id="CHEBI:49883"/>
    </cofactor>
</comment>
<dbReference type="InterPro" id="IPR007197">
    <property type="entry name" value="rSAM"/>
</dbReference>
<gene>
    <name evidence="12" type="ORF">AB6M95_00680</name>
</gene>
<feature type="domain" description="Radical SAM core" evidence="11">
    <location>
        <begin position="1"/>
        <end position="254"/>
    </location>
</feature>
<accession>A0ABV4JX04</accession>
<dbReference type="PANTHER" id="PTHR43787:SF13">
    <property type="entry name" value="FEMO COFACTOR BIOSYNTHESIS PROTEIN NIFB"/>
    <property type="match status" value="1"/>
</dbReference>
<keyword evidence="6" id="KW-0479">Metal-binding</keyword>
<dbReference type="InterPro" id="IPR036105">
    <property type="entry name" value="DiNase_FeMo-co_biosyn_sf"/>
</dbReference>
<dbReference type="SUPFAM" id="SSF102114">
    <property type="entry name" value="Radical SAM enzymes"/>
    <property type="match status" value="1"/>
</dbReference>
<keyword evidence="5" id="KW-0949">S-adenosyl-L-methionine</keyword>
<dbReference type="Proteomes" id="UP001568698">
    <property type="component" value="Unassembled WGS sequence"/>
</dbReference>
<protein>
    <submittedName>
        <fullName evidence="12">Radical SAM protein</fullName>
    </submittedName>
</protein>
<evidence type="ECO:0000256" key="7">
    <source>
        <dbReference type="ARBA" id="ARBA00023004"/>
    </source>
</evidence>
<evidence type="ECO:0000256" key="6">
    <source>
        <dbReference type="ARBA" id="ARBA00022723"/>
    </source>
</evidence>
<dbReference type="SUPFAM" id="SSF53146">
    <property type="entry name" value="Nitrogenase accessory factor-like"/>
    <property type="match status" value="1"/>
</dbReference>
<dbReference type="InterPro" id="IPR013785">
    <property type="entry name" value="Aldolase_TIM"/>
</dbReference>
<reference evidence="12 13" key="1">
    <citation type="submission" date="2024-08" db="EMBL/GenBank/DDBJ databases">
        <title>Sulfate-reducing bacteria isolated from formation water of the oil field in Kazakhstan and description of Pseudodesulfovibrio sp.</title>
        <authorList>
            <person name="Bidzhieva S.K."/>
            <person name="Tourova T.P."/>
            <person name="Grouzdev D.S."/>
            <person name="Beletsky A.V."/>
            <person name="Sokolova D.S."/>
            <person name="Samigullina S.R."/>
            <person name="Poltaraus A.B."/>
            <person name="Avtukh A.N."/>
            <person name="Tereshina V.M."/>
            <person name="Zhaparov N.S."/>
            <person name="Mardanov A.V."/>
            <person name="Nazina T.N."/>
        </authorList>
    </citation>
    <scope>NUCLEOTIDE SEQUENCE [LARGE SCALE GENOMIC DNA]</scope>
    <source>
        <strain evidence="12 13">9FUS</strain>
    </source>
</reference>
<keyword evidence="8" id="KW-0411">Iron-sulfur</keyword>
<comment type="caution">
    <text evidence="12">The sequence shown here is derived from an EMBL/GenBank/DDBJ whole genome shotgun (WGS) entry which is preliminary data.</text>
</comment>
<evidence type="ECO:0000256" key="2">
    <source>
        <dbReference type="ARBA" id="ARBA00005155"/>
    </source>
</evidence>
<keyword evidence="4" id="KW-0004">4Fe-4S</keyword>
<dbReference type="RefSeq" id="WP_371384803.1">
    <property type="nucleotide sequence ID" value="NZ_JBGLYH010000001.1"/>
</dbReference>
<evidence type="ECO:0000256" key="10">
    <source>
        <dbReference type="ARBA" id="ARBA00023239"/>
    </source>
</evidence>
<comment type="similarity">
    <text evidence="3">Belongs to the radical SAM superfamily. NifB family.</text>
</comment>
<keyword evidence="13" id="KW-1185">Reference proteome</keyword>
<dbReference type="Pfam" id="PF04055">
    <property type="entry name" value="Radical_SAM"/>
    <property type="match status" value="1"/>
</dbReference>
<dbReference type="PROSITE" id="PS51918">
    <property type="entry name" value="RADICAL_SAM"/>
    <property type="match status" value="1"/>
</dbReference>
<organism evidence="12 13">
    <name type="scientific">Pseudodesulfovibrio karagichevae</name>
    <dbReference type="NCBI Taxonomy" id="3239305"/>
    <lineage>
        <taxon>Bacteria</taxon>
        <taxon>Pseudomonadati</taxon>
        <taxon>Thermodesulfobacteriota</taxon>
        <taxon>Desulfovibrionia</taxon>
        <taxon>Desulfovibrionales</taxon>
        <taxon>Desulfovibrionaceae</taxon>
    </lineage>
</organism>
<evidence type="ECO:0000313" key="13">
    <source>
        <dbReference type="Proteomes" id="UP001568698"/>
    </source>
</evidence>
<evidence type="ECO:0000259" key="11">
    <source>
        <dbReference type="PROSITE" id="PS51918"/>
    </source>
</evidence>
<comment type="pathway">
    <text evidence="2">Cofactor biosynthesis; Fe-Mo cofactor biosynthesis.</text>
</comment>
<evidence type="ECO:0000256" key="3">
    <source>
        <dbReference type="ARBA" id="ARBA00006804"/>
    </source>
</evidence>